<dbReference type="Proteomes" id="UP000674318">
    <property type="component" value="Chromosome 10"/>
</dbReference>
<feature type="region of interest" description="Disordered" evidence="5">
    <location>
        <begin position="109"/>
        <end position="167"/>
    </location>
</feature>
<dbReference type="KEGG" id="phet:94293638"/>
<protein>
    <submittedName>
        <fullName evidence="7">Uncharacterized protein</fullName>
    </submittedName>
</protein>
<evidence type="ECO:0000256" key="2">
    <source>
        <dbReference type="ARBA" id="ARBA00022692"/>
    </source>
</evidence>
<dbReference type="AlphaFoldDB" id="A0A836IF95"/>
<evidence type="ECO:0000256" key="3">
    <source>
        <dbReference type="ARBA" id="ARBA00022989"/>
    </source>
</evidence>
<evidence type="ECO:0000256" key="6">
    <source>
        <dbReference type="SAM" id="Phobius"/>
    </source>
</evidence>
<evidence type="ECO:0000256" key="1">
    <source>
        <dbReference type="ARBA" id="ARBA00004141"/>
    </source>
</evidence>
<name>A0A836IF95_9TRYP</name>
<dbReference type="GeneID" id="94293638"/>
<feature type="transmembrane region" description="Helical" evidence="6">
    <location>
        <begin position="227"/>
        <end position="253"/>
    </location>
</feature>
<evidence type="ECO:0000313" key="8">
    <source>
        <dbReference type="Proteomes" id="UP000674318"/>
    </source>
</evidence>
<accession>A0A836IF95</accession>
<sequence length="376" mass="41039">MLRLRGAGGVTRAAASAALPRMAPLSSASSLPGVFVVAKTTAVVFLSGAPSMTWTPSLISNRQFYFSSVRLRAHPVSCSATSTFLRSARLPTPSPLSLDATQYRWIRVKGQQQQQQEEGGSTAGESGRADGESSAKSDHGDEPGDSSAKGNTKEKNSGGKTGRSKKSFMDHVRGLRSDFSSFPQIYNSVNAINFIVFTIFCLCSTGSNTEERWWLNTGGVDNSVRPWTWLLHSFLTNNFLAMTYGMILLHTMCHHVLPILGSRGLMMYCGGTAVISGAMMWLGNYFYYGSEAAPEKQFGPWDIISALFVMEYCYYGLTPMTILNSFSGWIKYACWVGQACIFYFDWQPTLAGTLVGLALCKGVPRFKSVKPKTGAV</sequence>
<dbReference type="RefSeq" id="XP_067759042.1">
    <property type="nucleotide sequence ID" value="XM_067903561.1"/>
</dbReference>
<feature type="compositionally biased region" description="Low complexity" evidence="5">
    <location>
        <begin position="110"/>
        <end position="120"/>
    </location>
</feature>
<evidence type="ECO:0000313" key="7">
    <source>
        <dbReference type="EMBL" id="KAG5510301.1"/>
    </source>
</evidence>
<keyword evidence="2 6" id="KW-0812">Transmembrane</keyword>
<comment type="subcellular location">
    <subcellularLocation>
        <location evidence="1">Membrane</location>
        <topology evidence="1">Multi-pass membrane protein</topology>
    </subcellularLocation>
</comment>
<comment type="caution">
    <text evidence="7">The sequence shown here is derived from an EMBL/GenBank/DDBJ whole genome shotgun (WGS) entry which is preliminary data.</text>
</comment>
<keyword evidence="4 6" id="KW-0472">Membrane</keyword>
<organism evidence="7 8">
    <name type="scientific">Porcisia hertigi</name>
    <dbReference type="NCBI Taxonomy" id="2761500"/>
    <lineage>
        <taxon>Eukaryota</taxon>
        <taxon>Discoba</taxon>
        <taxon>Euglenozoa</taxon>
        <taxon>Kinetoplastea</taxon>
        <taxon>Metakinetoplastina</taxon>
        <taxon>Trypanosomatida</taxon>
        <taxon>Trypanosomatidae</taxon>
        <taxon>Leishmaniinae</taxon>
        <taxon>Porcisia</taxon>
    </lineage>
</organism>
<feature type="transmembrane region" description="Helical" evidence="6">
    <location>
        <begin position="265"/>
        <end position="286"/>
    </location>
</feature>
<gene>
    <name evidence="7" type="ORF">JKF63_07629</name>
</gene>
<dbReference type="SUPFAM" id="SSF144091">
    <property type="entry name" value="Rhomboid-like"/>
    <property type="match status" value="1"/>
</dbReference>
<feature type="transmembrane region" description="Helical" evidence="6">
    <location>
        <begin position="185"/>
        <end position="207"/>
    </location>
</feature>
<dbReference type="InterPro" id="IPR035952">
    <property type="entry name" value="Rhomboid-like_sf"/>
</dbReference>
<dbReference type="Gene3D" id="1.20.1540.10">
    <property type="entry name" value="Rhomboid-like"/>
    <property type="match status" value="1"/>
</dbReference>
<proteinExistence type="predicted"/>
<feature type="compositionally biased region" description="Basic and acidic residues" evidence="5">
    <location>
        <begin position="127"/>
        <end position="142"/>
    </location>
</feature>
<dbReference type="OrthoDB" id="238351at2759"/>
<keyword evidence="3 6" id="KW-1133">Transmembrane helix</keyword>
<evidence type="ECO:0000256" key="4">
    <source>
        <dbReference type="ARBA" id="ARBA00023136"/>
    </source>
</evidence>
<reference evidence="7 8" key="1">
    <citation type="submission" date="2021-02" db="EMBL/GenBank/DDBJ databases">
        <title>Porcisia hertigi Genome sequencing and assembly.</title>
        <authorList>
            <person name="Almutairi H."/>
            <person name="Gatherer D."/>
        </authorList>
    </citation>
    <scope>NUCLEOTIDE SEQUENCE [LARGE SCALE GENOMIC DNA]</scope>
    <source>
        <strain evidence="7 8">C119</strain>
    </source>
</reference>
<keyword evidence="8" id="KW-1185">Reference proteome</keyword>
<evidence type="ECO:0000256" key="5">
    <source>
        <dbReference type="SAM" id="MobiDB-lite"/>
    </source>
</evidence>
<dbReference type="EMBL" id="JAFJZO010000010">
    <property type="protein sequence ID" value="KAG5510301.1"/>
    <property type="molecule type" value="Genomic_DNA"/>
</dbReference>
<dbReference type="GO" id="GO:0016020">
    <property type="term" value="C:membrane"/>
    <property type="evidence" value="ECO:0007669"/>
    <property type="project" value="UniProtKB-SubCell"/>
</dbReference>